<feature type="region of interest" description="Disordered" evidence="9">
    <location>
        <begin position="337"/>
        <end position="383"/>
    </location>
</feature>
<feature type="compositionally biased region" description="Polar residues" evidence="9">
    <location>
        <begin position="337"/>
        <end position="349"/>
    </location>
</feature>
<sequence length="489" mass="54587">MVNINQVDDDYSFLPEFAMMFITANFALYLLVLMSDPAGGQPKRKRSSNRNVNQVADEGISGVSPQRLVNNEAPAGEHDEAEGSSSPGSMNSAQRSIEEEELKYGASHVIKLFIPVSICMLIVVASIGSLQFYTKTNQYLLYTPFTDQKADTTTRVWHSFANAFIFLIVIVVMTFVLILLYTYRFYKVIYGWLVLSSSLLLFLFMFIYLSVVLQKYNLPVDYISVSIFIWNFGILGMICIHWKGPLIVQQAYLLVVSALMALVLIKYIPEWTVWVILAVISVWDLVAVLCPKGPLRILVETAQSRNESIFPSLIYSSAVTYFTGMADGGEKSALTNQEVDQNRPTQQDQNIREGQASSSSQSPSSTQPAQPEADIPPISFRGQDNLRPDLAGVDEFEEEERGVKLGLGDFIFYSVLVGKASSYGDWNTTLACFVSILIGLCLTLLLLAFFKKALPALPISIFFGLTFYFTTSQLVAPFCDRLAEQQIFI</sequence>
<dbReference type="GO" id="GO:0070765">
    <property type="term" value="C:gamma-secretase complex"/>
    <property type="evidence" value="ECO:0007669"/>
    <property type="project" value="TreeGrafter"/>
</dbReference>
<comment type="function">
    <text evidence="8">Probable subunit of the gamma-secretase complex, an endoprotease complex that catalyzes the intramembrane cleavage of integral membrane proteins such as Notch receptors.</text>
</comment>
<feature type="transmembrane region" description="Helical" evidence="8">
    <location>
        <begin position="429"/>
        <end position="450"/>
    </location>
</feature>
<dbReference type="Gene3D" id="1.10.472.100">
    <property type="entry name" value="Presenilin"/>
    <property type="match status" value="1"/>
</dbReference>
<feature type="region of interest" description="Disordered" evidence="9">
    <location>
        <begin position="73"/>
        <end position="92"/>
    </location>
</feature>
<dbReference type="KEGG" id="tut:107364040"/>
<evidence type="ECO:0000313" key="11">
    <source>
        <dbReference type="Proteomes" id="UP000015104"/>
    </source>
</evidence>
<dbReference type="GO" id="GO:0005789">
    <property type="term" value="C:endoplasmic reticulum membrane"/>
    <property type="evidence" value="ECO:0007669"/>
    <property type="project" value="UniProtKB-SubCell"/>
</dbReference>
<dbReference type="GO" id="GO:0034205">
    <property type="term" value="P:amyloid-beta formation"/>
    <property type="evidence" value="ECO:0007669"/>
    <property type="project" value="TreeGrafter"/>
</dbReference>
<evidence type="ECO:0000256" key="8">
    <source>
        <dbReference type="RuleBase" id="RU361148"/>
    </source>
</evidence>
<feature type="transmembrane region" description="Helical" evidence="8">
    <location>
        <begin position="456"/>
        <end position="479"/>
    </location>
</feature>
<dbReference type="Proteomes" id="UP000015104">
    <property type="component" value="Unassembled WGS sequence"/>
</dbReference>
<evidence type="ECO:0000256" key="9">
    <source>
        <dbReference type="SAM" id="MobiDB-lite"/>
    </source>
</evidence>
<dbReference type="InterPro" id="IPR001108">
    <property type="entry name" value="Peptidase_A22A"/>
</dbReference>
<keyword evidence="6 8" id="KW-0333">Golgi apparatus</keyword>
<dbReference type="GO" id="GO:0042500">
    <property type="term" value="F:aspartic endopeptidase activity, intramembrane cleaving"/>
    <property type="evidence" value="ECO:0007669"/>
    <property type="project" value="InterPro"/>
</dbReference>
<keyword evidence="8" id="KW-0378">Hydrolase</keyword>
<evidence type="ECO:0000256" key="2">
    <source>
        <dbReference type="ARBA" id="ARBA00022692"/>
    </source>
</evidence>
<keyword evidence="7 8" id="KW-0472">Membrane</keyword>
<feature type="transmembrane region" description="Helical" evidence="8">
    <location>
        <begin position="271"/>
        <end position="290"/>
    </location>
</feature>
<evidence type="ECO:0000313" key="10">
    <source>
        <dbReference type="EnsemblMetazoa" id="tetur11g06430.1"/>
    </source>
</evidence>
<dbReference type="Pfam" id="PF01080">
    <property type="entry name" value="Presenilin"/>
    <property type="match status" value="1"/>
</dbReference>
<dbReference type="HOGENOM" id="CLU_022975_3_0_1"/>
<comment type="domain">
    <text evidence="8">The PAL motif is required for normal active site conformation.</text>
</comment>
<dbReference type="AlphaFoldDB" id="T1KI16"/>
<evidence type="ECO:0000256" key="7">
    <source>
        <dbReference type="ARBA" id="ARBA00023136"/>
    </source>
</evidence>
<feature type="transmembrane region" description="Helical" evidence="8">
    <location>
        <begin position="247"/>
        <end position="265"/>
    </location>
</feature>
<dbReference type="OrthoDB" id="6418340at2759"/>
<gene>
    <name evidence="10" type="primary">107364040</name>
</gene>
<dbReference type="PRINTS" id="PR01072">
    <property type="entry name" value="PRESENILIN"/>
</dbReference>
<evidence type="ECO:0000256" key="5">
    <source>
        <dbReference type="ARBA" id="ARBA00022989"/>
    </source>
</evidence>
<feature type="transmembrane region" description="Helical" evidence="8">
    <location>
        <begin position="112"/>
        <end position="133"/>
    </location>
</feature>
<feature type="transmembrane region" description="Helical" evidence="8">
    <location>
        <begin position="188"/>
        <end position="210"/>
    </location>
</feature>
<evidence type="ECO:0000256" key="3">
    <source>
        <dbReference type="ARBA" id="ARBA00022824"/>
    </source>
</evidence>
<dbReference type="InterPro" id="IPR006639">
    <property type="entry name" value="Preselin/SPP"/>
</dbReference>
<accession>T1KI16</accession>
<dbReference type="STRING" id="32264.T1KI16"/>
<feature type="compositionally biased region" description="Polar residues" evidence="9">
    <location>
        <begin position="83"/>
        <end position="92"/>
    </location>
</feature>
<dbReference type="OMA" id="TTNLMMF"/>
<evidence type="ECO:0000256" key="1">
    <source>
        <dbReference type="ARBA" id="ARBA00008604"/>
    </source>
</evidence>
<dbReference type="InterPro" id="IPR042524">
    <property type="entry name" value="Presenilin_C"/>
</dbReference>
<name>T1KI16_TETUR</name>
<organism evidence="10 11">
    <name type="scientific">Tetranychus urticae</name>
    <name type="common">Two-spotted spider mite</name>
    <dbReference type="NCBI Taxonomy" id="32264"/>
    <lineage>
        <taxon>Eukaryota</taxon>
        <taxon>Metazoa</taxon>
        <taxon>Ecdysozoa</taxon>
        <taxon>Arthropoda</taxon>
        <taxon>Chelicerata</taxon>
        <taxon>Arachnida</taxon>
        <taxon>Acari</taxon>
        <taxon>Acariformes</taxon>
        <taxon>Trombidiformes</taxon>
        <taxon>Prostigmata</taxon>
        <taxon>Eleutherengona</taxon>
        <taxon>Raphignathae</taxon>
        <taxon>Tetranychoidea</taxon>
        <taxon>Tetranychidae</taxon>
        <taxon>Tetranychus</taxon>
    </lineage>
</organism>
<dbReference type="PANTHER" id="PTHR10202:SF13">
    <property type="entry name" value="PRESENILIN HOMOLOG"/>
    <property type="match status" value="1"/>
</dbReference>
<feature type="compositionally biased region" description="Low complexity" evidence="9">
    <location>
        <begin position="355"/>
        <end position="371"/>
    </location>
</feature>
<reference evidence="10" key="2">
    <citation type="submission" date="2015-06" db="UniProtKB">
        <authorList>
            <consortium name="EnsemblMetazoa"/>
        </authorList>
    </citation>
    <scope>IDENTIFICATION</scope>
</reference>
<evidence type="ECO:0000256" key="4">
    <source>
        <dbReference type="ARBA" id="ARBA00022976"/>
    </source>
</evidence>
<reference evidence="11" key="1">
    <citation type="submission" date="2011-08" db="EMBL/GenBank/DDBJ databases">
        <authorList>
            <person name="Rombauts S."/>
        </authorList>
    </citation>
    <scope>NUCLEOTIDE SEQUENCE</scope>
    <source>
        <strain evidence="11">London</strain>
    </source>
</reference>
<dbReference type="GO" id="GO:0006509">
    <property type="term" value="P:membrane protein ectodomain proteolysis"/>
    <property type="evidence" value="ECO:0007669"/>
    <property type="project" value="TreeGrafter"/>
</dbReference>
<dbReference type="GO" id="GO:0016485">
    <property type="term" value="P:protein processing"/>
    <property type="evidence" value="ECO:0007669"/>
    <property type="project" value="InterPro"/>
</dbReference>
<dbReference type="EC" id="3.4.23.-" evidence="8"/>
<dbReference type="GO" id="GO:0055074">
    <property type="term" value="P:calcium ion homeostasis"/>
    <property type="evidence" value="ECO:0007669"/>
    <property type="project" value="TreeGrafter"/>
</dbReference>
<comment type="similarity">
    <text evidence="1 8">Belongs to the peptidase A22A family.</text>
</comment>
<feature type="transmembrane region" description="Helical" evidence="8">
    <location>
        <begin position="222"/>
        <end position="240"/>
    </location>
</feature>
<dbReference type="SMART" id="SM00730">
    <property type="entry name" value="PSN"/>
    <property type="match status" value="1"/>
</dbReference>
<dbReference type="eggNOG" id="KOG2736">
    <property type="taxonomic scope" value="Eukaryota"/>
</dbReference>
<keyword evidence="8" id="KW-0645">Protease</keyword>
<comment type="subcellular location">
    <subcellularLocation>
        <location evidence="8">Endoplasmic reticulum membrane</location>
        <topology evidence="8">Multi-pass membrane protein</topology>
    </subcellularLocation>
    <subcellularLocation>
        <location evidence="8">Golgi apparatus membrane</location>
        <topology evidence="8">Multi-pass membrane protein</topology>
    </subcellularLocation>
</comment>
<keyword evidence="5 8" id="KW-1133">Transmembrane helix</keyword>
<dbReference type="PANTHER" id="PTHR10202">
    <property type="entry name" value="PRESENILIN"/>
    <property type="match status" value="1"/>
</dbReference>
<keyword evidence="4 8" id="KW-0914">Notch signaling pathway</keyword>
<dbReference type="EnsemblMetazoa" id="tetur11g06430.1">
    <property type="protein sequence ID" value="tetur11g06430.1"/>
    <property type="gene ID" value="tetur11g06430"/>
</dbReference>
<dbReference type="GO" id="GO:0000139">
    <property type="term" value="C:Golgi membrane"/>
    <property type="evidence" value="ECO:0007669"/>
    <property type="project" value="UniProtKB-SubCell"/>
</dbReference>
<feature type="transmembrane region" description="Helical" evidence="8">
    <location>
        <begin position="160"/>
        <end position="181"/>
    </location>
</feature>
<evidence type="ECO:0000256" key="6">
    <source>
        <dbReference type="ARBA" id="ARBA00023034"/>
    </source>
</evidence>
<keyword evidence="11" id="KW-1185">Reference proteome</keyword>
<dbReference type="GO" id="GO:0007219">
    <property type="term" value="P:Notch signaling pathway"/>
    <property type="evidence" value="ECO:0007669"/>
    <property type="project" value="UniProtKB-KW"/>
</dbReference>
<proteinExistence type="inferred from homology"/>
<feature type="transmembrane region" description="Helical" evidence="8">
    <location>
        <begin position="17"/>
        <end position="35"/>
    </location>
</feature>
<keyword evidence="3 8" id="KW-0256">Endoplasmic reticulum</keyword>
<dbReference type="EMBL" id="CAEY01000073">
    <property type="status" value="NOT_ANNOTATED_CDS"/>
    <property type="molecule type" value="Genomic_DNA"/>
</dbReference>
<dbReference type="FunFam" id="1.10.472.100:FF:000001">
    <property type="entry name" value="Presenilin"/>
    <property type="match status" value="1"/>
</dbReference>
<keyword evidence="2 8" id="KW-0812">Transmembrane</keyword>
<protein>
    <recommendedName>
        <fullName evidence="8">Presenilin</fullName>
        <ecNumber evidence="8">3.4.23.-</ecNumber>
    </recommendedName>
</protein>
<comment type="subunit">
    <text evidence="8">Homodimer.</text>
</comment>